<evidence type="ECO:0000259" key="8">
    <source>
        <dbReference type="Pfam" id="PF02384"/>
    </source>
</evidence>
<dbReference type="Pfam" id="PF01420">
    <property type="entry name" value="Methylase_S"/>
    <property type="match status" value="1"/>
</dbReference>
<dbReference type="PANTHER" id="PTHR42998">
    <property type="entry name" value="TYPE I RESTRICTION ENZYME HINDVIIP M PROTEIN-RELATED"/>
    <property type="match status" value="1"/>
</dbReference>
<dbReference type="InterPro" id="IPR003356">
    <property type="entry name" value="DNA_methylase_A-5"/>
</dbReference>
<keyword evidence="5" id="KW-0680">Restriction system</keyword>
<name>A0AB39HBS3_9VIBR</name>
<dbReference type="GO" id="GO:0032259">
    <property type="term" value="P:methylation"/>
    <property type="evidence" value="ECO:0007669"/>
    <property type="project" value="UniProtKB-KW"/>
</dbReference>
<dbReference type="Gene3D" id="3.40.50.150">
    <property type="entry name" value="Vaccinia Virus protein VP39"/>
    <property type="match status" value="1"/>
</dbReference>
<dbReference type="Gene3D" id="3.90.220.20">
    <property type="entry name" value="DNA methylase specificity domains"/>
    <property type="match status" value="1"/>
</dbReference>
<keyword evidence="6" id="KW-0238">DNA-binding</keyword>
<dbReference type="KEGG" id="vih:AB0763_01640"/>
<feature type="domain" description="DNA methylase adenine-specific" evidence="8">
    <location>
        <begin position="111"/>
        <end position="414"/>
    </location>
</feature>
<dbReference type="InterPro" id="IPR044946">
    <property type="entry name" value="Restrct_endonuc_typeI_TRD_sf"/>
</dbReference>
<evidence type="ECO:0000256" key="4">
    <source>
        <dbReference type="ARBA" id="ARBA00022679"/>
    </source>
</evidence>
<sequence>MTKKKPLNSAFLEIRNYLAGKAIGITRDKSLMHEVVKCLFCYVNFDDLANRNYVDGETLAVNYRNAFEKIKKDLPSVFDSSEEILLDPDSILYIHEIFTFVDLSDPHNDPLSELYQAFVGSEVRGNEGQFFTPTEAVKWLVAAVAPKKGDLIIDPACGAGSFLSFSSRYLRANGVSAEDVQKSIFGIEKDEYLSKLANAHIALSTMTENNIVCGDSIEKKIKDNGPIPFELENTFDVVLANPPFGAKIKIGTEATKRKFELAHRWLKNKEDGTYSITDKLISNPSPQILFMELCIRLLKVGGRMGIVVPESMLTSGSSSYVVQYLLKHMALDAVIGMPENLFKTSGKGGTHTKTCLILATKKDHEKAPLNNEIFMAEAKWCGHDSRGNLIPHNDIPVILDNYLNDKISEGQSYLGYKIKQSDLKNFVLAPRYYNPEAVMELNSLNNSHDLVSLQELHDKGIIEISTGDEVGKLAYGTGNIPFVRTSDISNWEVKLDPKHGVSEEIFQKYAKRQDVQEGDILMVKDGTYLIGTCAFVSKYDTKILYQSHLYKIRVKDKSVISPYLLLAALSSKPVITQIQSKRFTQDIIDSLGKRIYELVLPLPKSEAKRLEVAGMVEKSINERIESRELARQSRLVILES</sequence>
<protein>
    <submittedName>
        <fullName evidence="9">N-6 DNA methylase</fullName>
    </submittedName>
</protein>
<dbReference type="Pfam" id="PF02384">
    <property type="entry name" value="N6_Mtase"/>
    <property type="match status" value="1"/>
</dbReference>
<dbReference type="REBASE" id="856163">
    <property type="entry name" value="M.Vsp6ORF1640P"/>
</dbReference>
<dbReference type="PRINTS" id="PR00507">
    <property type="entry name" value="N12N6MTFRASE"/>
</dbReference>
<accession>A0AB39HBS3</accession>
<evidence type="ECO:0000313" key="9">
    <source>
        <dbReference type="EMBL" id="XDK25377.1"/>
    </source>
</evidence>
<comment type="similarity">
    <text evidence="1">Belongs to the N(4)/N(6)-methyltransferase family.</text>
</comment>
<dbReference type="EMBL" id="CP162601">
    <property type="protein sequence ID" value="XDK25377.1"/>
    <property type="molecule type" value="Genomic_DNA"/>
</dbReference>
<feature type="domain" description="Type I restriction modification DNA specificity" evidence="7">
    <location>
        <begin position="460"/>
        <end position="608"/>
    </location>
</feature>
<gene>
    <name evidence="9" type="ORF">AB0763_01640</name>
</gene>
<dbReference type="AlphaFoldDB" id="A0AB39HBS3"/>
<comment type="similarity">
    <text evidence="2">Belongs to the type-I restriction system S methylase family.</text>
</comment>
<organism evidence="9">
    <name type="scientific">Vibrio sp. HB236076</name>
    <dbReference type="NCBI Taxonomy" id="3232307"/>
    <lineage>
        <taxon>Bacteria</taxon>
        <taxon>Pseudomonadati</taxon>
        <taxon>Pseudomonadota</taxon>
        <taxon>Gammaproteobacteria</taxon>
        <taxon>Vibrionales</taxon>
        <taxon>Vibrionaceae</taxon>
        <taxon>Vibrio</taxon>
    </lineage>
</organism>
<dbReference type="InterPro" id="IPR029063">
    <property type="entry name" value="SAM-dependent_MTases_sf"/>
</dbReference>
<dbReference type="RefSeq" id="WP_306102158.1">
    <property type="nucleotide sequence ID" value="NZ_CP162601.1"/>
</dbReference>
<evidence type="ECO:0000256" key="2">
    <source>
        <dbReference type="ARBA" id="ARBA00010923"/>
    </source>
</evidence>
<dbReference type="GO" id="GO:0009307">
    <property type="term" value="P:DNA restriction-modification system"/>
    <property type="evidence" value="ECO:0007669"/>
    <property type="project" value="UniProtKB-KW"/>
</dbReference>
<dbReference type="CDD" id="cd02440">
    <property type="entry name" value="AdoMet_MTases"/>
    <property type="match status" value="1"/>
</dbReference>
<dbReference type="InterPro" id="IPR000055">
    <property type="entry name" value="Restrct_endonuc_typeI_TRD"/>
</dbReference>
<keyword evidence="3 9" id="KW-0489">Methyltransferase</keyword>
<reference evidence="9" key="1">
    <citation type="submission" date="2024-07" db="EMBL/GenBank/DDBJ databases">
        <title>Genome Analysis of a Potential Novel Vibrio Species Secreting pH- and Thermo-stable Alginate Lyase and its Application in Producing Alginate Oligosaccharides.</title>
        <authorList>
            <person name="Huang H."/>
            <person name="Bao K."/>
        </authorList>
    </citation>
    <scope>NUCLEOTIDE SEQUENCE</scope>
    <source>
        <strain evidence="9">HB236076</strain>
    </source>
</reference>
<dbReference type="GO" id="GO:0008170">
    <property type="term" value="F:N-methyltransferase activity"/>
    <property type="evidence" value="ECO:0007669"/>
    <property type="project" value="InterPro"/>
</dbReference>
<evidence type="ECO:0000259" key="7">
    <source>
        <dbReference type="Pfam" id="PF01420"/>
    </source>
</evidence>
<evidence type="ECO:0000256" key="1">
    <source>
        <dbReference type="ARBA" id="ARBA00006594"/>
    </source>
</evidence>
<dbReference type="SUPFAM" id="SSF53335">
    <property type="entry name" value="S-adenosyl-L-methionine-dependent methyltransferases"/>
    <property type="match status" value="1"/>
</dbReference>
<keyword evidence="4" id="KW-0808">Transferase</keyword>
<dbReference type="InterPro" id="IPR052916">
    <property type="entry name" value="Type-I_RE_MTase_Subunit"/>
</dbReference>
<evidence type="ECO:0000256" key="5">
    <source>
        <dbReference type="ARBA" id="ARBA00022747"/>
    </source>
</evidence>
<dbReference type="PROSITE" id="PS00092">
    <property type="entry name" value="N6_MTASE"/>
    <property type="match status" value="1"/>
</dbReference>
<dbReference type="PANTHER" id="PTHR42998:SF1">
    <property type="entry name" value="TYPE I RESTRICTION ENZYME HINDI METHYLASE SUBUNIT"/>
    <property type="match status" value="1"/>
</dbReference>
<dbReference type="SUPFAM" id="SSF116734">
    <property type="entry name" value="DNA methylase specificity domain"/>
    <property type="match status" value="1"/>
</dbReference>
<evidence type="ECO:0000256" key="3">
    <source>
        <dbReference type="ARBA" id="ARBA00022603"/>
    </source>
</evidence>
<evidence type="ECO:0000256" key="6">
    <source>
        <dbReference type="ARBA" id="ARBA00023125"/>
    </source>
</evidence>
<proteinExistence type="inferred from homology"/>
<dbReference type="GO" id="GO:0003677">
    <property type="term" value="F:DNA binding"/>
    <property type="evidence" value="ECO:0007669"/>
    <property type="project" value="UniProtKB-KW"/>
</dbReference>
<dbReference type="InterPro" id="IPR002052">
    <property type="entry name" value="DNA_methylase_N6_adenine_CS"/>
</dbReference>